<keyword evidence="2" id="KW-1185">Reference proteome</keyword>
<comment type="caution">
    <text evidence="1">The sequence shown here is derived from an EMBL/GenBank/DDBJ whole genome shotgun (WGS) entry which is preliminary data.</text>
</comment>
<sequence length="338" mass="37669">MFHVCYALSKSGSKDSPPLTEEAFAKSVAEWKNCLPVVSDSGVREQDLFDEIRTVMWKEISEGLEFMNDLLEKVANEPGGPLLQPIDDWESILDPRFFQDFGDLDPGGGHGCTIELTEDIPSECTSPPPISWEILFSNAIIVMALEVFKDIGEIGATLLCTCGLVFKWLRNTPIAGEAAPKIVQRLDISQRQEVLESANNSLNLEVYPAISKVFELVSHPFLKGVIDDLHQLEKYTISLLKSFELSSADLEHFILVTISHFRHHHLTRLPQVFKHEADEYNSPSYVSRRILEEIKPSVDPPTQDISIASSAQSVNLARTSSHRVSPTVSGLREAQIAT</sequence>
<dbReference type="AlphaFoldDB" id="S8BNE9"/>
<accession>S8BNE9</accession>
<dbReference type="Proteomes" id="UP000015100">
    <property type="component" value="Unassembled WGS sequence"/>
</dbReference>
<organism evidence="1 2">
    <name type="scientific">Dactylellina haptotyla (strain CBS 200.50)</name>
    <name type="common">Nematode-trapping fungus</name>
    <name type="synonym">Monacrosporium haptotylum</name>
    <dbReference type="NCBI Taxonomy" id="1284197"/>
    <lineage>
        <taxon>Eukaryota</taxon>
        <taxon>Fungi</taxon>
        <taxon>Dikarya</taxon>
        <taxon>Ascomycota</taxon>
        <taxon>Pezizomycotina</taxon>
        <taxon>Orbiliomycetes</taxon>
        <taxon>Orbiliales</taxon>
        <taxon>Orbiliaceae</taxon>
        <taxon>Dactylellina</taxon>
    </lineage>
</organism>
<gene>
    <name evidence="1" type="ORF">H072_9637</name>
</gene>
<protein>
    <submittedName>
        <fullName evidence="1">Uncharacterized protein</fullName>
    </submittedName>
</protein>
<reference evidence="1 2" key="1">
    <citation type="journal article" date="2013" name="PLoS Genet.">
        <title>Genomic mechanisms accounting for the adaptation to parasitism in nematode-trapping fungi.</title>
        <authorList>
            <person name="Meerupati T."/>
            <person name="Andersson K.M."/>
            <person name="Friman E."/>
            <person name="Kumar D."/>
            <person name="Tunlid A."/>
            <person name="Ahren D."/>
        </authorList>
    </citation>
    <scope>NUCLEOTIDE SEQUENCE [LARGE SCALE GENOMIC DNA]</scope>
    <source>
        <strain evidence="1 2">CBS 200.50</strain>
    </source>
</reference>
<name>S8BNE9_DACHA</name>
<dbReference type="STRING" id="1284197.S8BNE9"/>
<evidence type="ECO:0000313" key="2">
    <source>
        <dbReference type="Proteomes" id="UP000015100"/>
    </source>
</evidence>
<evidence type="ECO:0000313" key="1">
    <source>
        <dbReference type="EMBL" id="EPS36772.1"/>
    </source>
</evidence>
<dbReference type="OrthoDB" id="5313017at2759"/>
<dbReference type="EMBL" id="AQGS01000823">
    <property type="protein sequence ID" value="EPS36772.1"/>
    <property type="molecule type" value="Genomic_DNA"/>
</dbReference>
<reference evidence="2" key="2">
    <citation type="submission" date="2013-04" db="EMBL/GenBank/DDBJ databases">
        <title>Genomic mechanisms accounting for the adaptation to parasitism in nematode-trapping fungi.</title>
        <authorList>
            <person name="Ahren D.G."/>
        </authorList>
    </citation>
    <scope>NUCLEOTIDE SEQUENCE [LARGE SCALE GENOMIC DNA]</scope>
    <source>
        <strain evidence="2">CBS 200.50</strain>
    </source>
</reference>
<proteinExistence type="predicted"/>
<dbReference type="HOGENOM" id="CLU_821409_0_0_1"/>